<dbReference type="PANTHER" id="PTHR43685:SF5">
    <property type="entry name" value="GLYCOSYLTRANSFERASE EPSE-RELATED"/>
    <property type="match status" value="1"/>
</dbReference>
<reference evidence="6" key="1">
    <citation type="journal article" date="2019" name="Int. J. Syst. Evol. Microbiol.">
        <title>The Global Catalogue of Microorganisms (GCM) 10K type strain sequencing project: providing services to taxonomists for standard genome sequencing and annotation.</title>
        <authorList>
            <consortium name="The Broad Institute Genomics Platform"/>
            <consortium name="The Broad Institute Genome Sequencing Center for Infectious Disease"/>
            <person name="Wu L."/>
            <person name="Ma J."/>
        </authorList>
    </citation>
    <scope>NUCLEOTIDE SEQUENCE [LARGE SCALE GENOMIC DNA]</scope>
    <source>
        <strain evidence="6">CGMCC 4.7357</strain>
    </source>
</reference>
<name>A0ABV9K8U7_9PORP</name>
<gene>
    <name evidence="5" type="ORF">ACFO3G_08465</name>
</gene>
<dbReference type="Gene3D" id="3.90.550.10">
    <property type="entry name" value="Spore Coat Polysaccharide Biosynthesis Protein SpsA, Chain A"/>
    <property type="match status" value="1"/>
</dbReference>
<evidence type="ECO:0000256" key="2">
    <source>
        <dbReference type="ARBA" id="ARBA00022676"/>
    </source>
</evidence>
<accession>A0ABV9K8U7</accession>
<evidence type="ECO:0000259" key="4">
    <source>
        <dbReference type="Pfam" id="PF00535"/>
    </source>
</evidence>
<protein>
    <submittedName>
        <fullName evidence="5">Glycosyltransferase</fullName>
        <ecNumber evidence="5">2.4.-.-</ecNumber>
    </submittedName>
</protein>
<comment type="similarity">
    <text evidence="1">Belongs to the glycosyltransferase 2 family.</text>
</comment>
<dbReference type="PANTHER" id="PTHR43685">
    <property type="entry name" value="GLYCOSYLTRANSFERASE"/>
    <property type="match status" value="1"/>
</dbReference>
<dbReference type="InterPro" id="IPR029044">
    <property type="entry name" value="Nucleotide-diphossugar_trans"/>
</dbReference>
<evidence type="ECO:0000256" key="3">
    <source>
        <dbReference type="ARBA" id="ARBA00022679"/>
    </source>
</evidence>
<dbReference type="EMBL" id="JBHSGO010000210">
    <property type="protein sequence ID" value="MFC4666625.1"/>
    <property type="molecule type" value="Genomic_DNA"/>
</dbReference>
<keyword evidence="3 5" id="KW-0808">Transferase</keyword>
<dbReference type="InterPro" id="IPR001173">
    <property type="entry name" value="Glyco_trans_2-like"/>
</dbReference>
<dbReference type="EC" id="2.4.-.-" evidence="5"/>
<dbReference type="InterPro" id="IPR050834">
    <property type="entry name" value="Glycosyltransf_2"/>
</dbReference>
<dbReference type="GO" id="GO:0016757">
    <property type="term" value="F:glycosyltransferase activity"/>
    <property type="evidence" value="ECO:0007669"/>
    <property type="project" value="UniProtKB-KW"/>
</dbReference>
<keyword evidence="6" id="KW-1185">Reference proteome</keyword>
<comment type="caution">
    <text evidence="5">The sequence shown here is derived from an EMBL/GenBank/DDBJ whole genome shotgun (WGS) entry which is preliminary data.</text>
</comment>
<sequence>MSLLVKQDEKPLPQFSVLMSVYFKEKPQYLRSSLESVFHQTLPATEVILVCDGPLTPELYNIIDTYKSNYPSLKTIQLEKNGGLGNAMNIGLKHCQYELIIRMDTDDIAYPQRFYKQVKTMYERPDIDVMSSYIDEFIDNPQKIESVKRLPTNDIKLAKYSKYRCPVNHPSSIFRKKSIIESGGYRHMLYFEDYFLWARVLMNGGKLYCMPESLLAFRMNKDTYERRRGLKYIKCELYLQKELHQIGFTNTYEYIRNLFLRVPPRLLPSNFLSLIYKRLLRR</sequence>
<evidence type="ECO:0000313" key="5">
    <source>
        <dbReference type="EMBL" id="MFC4666625.1"/>
    </source>
</evidence>
<dbReference type="SUPFAM" id="SSF53448">
    <property type="entry name" value="Nucleotide-diphospho-sugar transferases"/>
    <property type="match status" value="1"/>
</dbReference>
<dbReference type="Pfam" id="PF00535">
    <property type="entry name" value="Glycos_transf_2"/>
    <property type="match status" value="1"/>
</dbReference>
<proteinExistence type="inferred from homology"/>
<evidence type="ECO:0000256" key="1">
    <source>
        <dbReference type="ARBA" id="ARBA00006739"/>
    </source>
</evidence>
<keyword evidence="2 5" id="KW-0328">Glycosyltransferase</keyword>
<organism evidence="5 6">
    <name type="scientific">Falsiporphyromonas endometrii</name>
    <dbReference type="NCBI Taxonomy" id="1387297"/>
    <lineage>
        <taxon>Bacteria</taxon>
        <taxon>Pseudomonadati</taxon>
        <taxon>Bacteroidota</taxon>
        <taxon>Bacteroidia</taxon>
        <taxon>Bacteroidales</taxon>
        <taxon>Porphyromonadaceae</taxon>
        <taxon>Falsiporphyromonas</taxon>
    </lineage>
</organism>
<feature type="domain" description="Glycosyltransferase 2-like" evidence="4">
    <location>
        <begin position="16"/>
        <end position="181"/>
    </location>
</feature>
<dbReference type="Proteomes" id="UP001596020">
    <property type="component" value="Unassembled WGS sequence"/>
</dbReference>
<dbReference type="RefSeq" id="WP_380079878.1">
    <property type="nucleotide sequence ID" value="NZ_JBHSGO010000210.1"/>
</dbReference>
<evidence type="ECO:0000313" key="6">
    <source>
        <dbReference type="Proteomes" id="UP001596020"/>
    </source>
</evidence>